<evidence type="ECO:0000256" key="1">
    <source>
        <dbReference type="SAM" id="Phobius"/>
    </source>
</evidence>
<dbReference type="Pfam" id="PF13160">
    <property type="entry name" value="DUF3995"/>
    <property type="match status" value="1"/>
</dbReference>
<organism evidence="2 3">
    <name type="scientific">Deinococcus aluminii</name>
    <dbReference type="NCBI Taxonomy" id="1656885"/>
    <lineage>
        <taxon>Bacteria</taxon>
        <taxon>Thermotogati</taxon>
        <taxon>Deinococcota</taxon>
        <taxon>Deinococci</taxon>
        <taxon>Deinococcales</taxon>
        <taxon>Deinococcaceae</taxon>
        <taxon>Deinococcus</taxon>
    </lineage>
</organism>
<feature type="transmembrane region" description="Helical" evidence="1">
    <location>
        <begin position="79"/>
        <end position="103"/>
    </location>
</feature>
<accession>A0ABP9X9U7</accession>
<feature type="transmembrane region" description="Helical" evidence="1">
    <location>
        <begin position="45"/>
        <end position="67"/>
    </location>
</feature>
<name>A0ABP9X9U7_9DEIO</name>
<evidence type="ECO:0000313" key="2">
    <source>
        <dbReference type="EMBL" id="GAA5532129.1"/>
    </source>
</evidence>
<keyword evidence="1" id="KW-0472">Membrane</keyword>
<reference evidence="2 3" key="1">
    <citation type="submission" date="2024-02" db="EMBL/GenBank/DDBJ databases">
        <title>Deinococcus aluminii NBRC 112889.</title>
        <authorList>
            <person name="Ichikawa N."/>
            <person name="Katano-Makiyama Y."/>
            <person name="Hidaka K."/>
        </authorList>
    </citation>
    <scope>NUCLEOTIDE SEQUENCE [LARGE SCALE GENOMIC DNA]</scope>
    <source>
        <strain evidence="2 3">NBRC 112889</strain>
    </source>
</reference>
<protein>
    <recommendedName>
        <fullName evidence="4">DUF3995 domain-containing protein</fullName>
    </recommendedName>
</protein>
<sequence>MVWIACLLGLIHAAFSLYWAGGGRWLLNTVGQWAVELARQSPQQAAWFLLLIALLKAAAAIIPLLNAQGRMPWPKLWRAISWVGSVFLMLYGGVNTLTAWAVLAGVVRVASFDRASLLGHGALWDPLFFLWGLFLTLHLLQTRRGRTPSRSLFDQN</sequence>
<dbReference type="Proteomes" id="UP001404956">
    <property type="component" value="Unassembled WGS sequence"/>
</dbReference>
<comment type="caution">
    <text evidence="2">The sequence shown here is derived from an EMBL/GenBank/DDBJ whole genome shotgun (WGS) entry which is preliminary data.</text>
</comment>
<proteinExistence type="predicted"/>
<evidence type="ECO:0008006" key="4">
    <source>
        <dbReference type="Google" id="ProtNLM"/>
    </source>
</evidence>
<evidence type="ECO:0000313" key="3">
    <source>
        <dbReference type="Proteomes" id="UP001404956"/>
    </source>
</evidence>
<gene>
    <name evidence="2" type="ORF">Dalu01_00507</name>
</gene>
<dbReference type="EMBL" id="BAABRV010000001">
    <property type="protein sequence ID" value="GAA5532129.1"/>
    <property type="molecule type" value="Genomic_DNA"/>
</dbReference>
<keyword evidence="1" id="KW-1133">Transmembrane helix</keyword>
<keyword evidence="1" id="KW-0812">Transmembrane</keyword>
<keyword evidence="3" id="KW-1185">Reference proteome</keyword>
<dbReference type="InterPro" id="IPR025058">
    <property type="entry name" value="DUF3995"/>
</dbReference>
<feature type="transmembrane region" description="Helical" evidence="1">
    <location>
        <begin position="123"/>
        <end position="140"/>
    </location>
</feature>